<feature type="region of interest" description="Disordered" evidence="3">
    <location>
        <begin position="264"/>
        <end position="330"/>
    </location>
</feature>
<feature type="compositionally biased region" description="Acidic residues" evidence="3">
    <location>
        <begin position="48"/>
        <end position="82"/>
    </location>
</feature>
<comment type="similarity">
    <text evidence="2">Belongs to the SAP domain-containing ribonucleoprotein family.</text>
</comment>
<feature type="compositionally biased region" description="Basic and acidic residues" evidence="3">
    <location>
        <begin position="146"/>
        <end position="163"/>
    </location>
</feature>
<accession>A0AAW0T185</accession>
<name>A0AAW0T185_SCYPA</name>
<feature type="compositionally biased region" description="Pro residues" evidence="3">
    <location>
        <begin position="112"/>
        <end position="121"/>
    </location>
</feature>
<keyword evidence="1" id="KW-0597">Phosphoprotein</keyword>
<keyword evidence="6" id="KW-1185">Reference proteome</keyword>
<gene>
    <name evidence="5" type="ORF">O3P69_019785</name>
</gene>
<feature type="region of interest" description="Disordered" evidence="3">
    <location>
        <begin position="48"/>
        <end position="201"/>
    </location>
</feature>
<dbReference type="SUPFAM" id="SSF68906">
    <property type="entry name" value="SAP domain"/>
    <property type="match status" value="1"/>
</dbReference>
<evidence type="ECO:0000256" key="3">
    <source>
        <dbReference type="SAM" id="MobiDB-lite"/>
    </source>
</evidence>
<evidence type="ECO:0000313" key="6">
    <source>
        <dbReference type="Proteomes" id="UP001487740"/>
    </source>
</evidence>
<feature type="compositionally biased region" description="Low complexity" evidence="3">
    <location>
        <begin position="124"/>
        <end position="140"/>
    </location>
</feature>
<dbReference type="PANTHER" id="PTHR46551:SF1">
    <property type="entry name" value="SAP DOMAIN-CONTAINING RIBONUCLEOPROTEIN"/>
    <property type="match status" value="1"/>
</dbReference>
<evidence type="ECO:0000256" key="2">
    <source>
        <dbReference type="ARBA" id="ARBA00046328"/>
    </source>
</evidence>
<organism evidence="5 6">
    <name type="scientific">Scylla paramamosain</name>
    <name type="common">Mud crab</name>
    <dbReference type="NCBI Taxonomy" id="85552"/>
    <lineage>
        <taxon>Eukaryota</taxon>
        <taxon>Metazoa</taxon>
        <taxon>Ecdysozoa</taxon>
        <taxon>Arthropoda</taxon>
        <taxon>Crustacea</taxon>
        <taxon>Multicrustacea</taxon>
        <taxon>Malacostraca</taxon>
        <taxon>Eumalacostraca</taxon>
        <taxon>Eucarida</taxon>
        <taxon>Decapoda</taxon>
        <taxon>Pleocyemata</taxon>
        <taxon>Brachyura</taxon>
        <taxon>Eubrachyura</taxon>
        <taxon>Portunoidea</taxon>
        <taxon>Portunidae</taxon>
        <taxon>Portuninae</taxon>
        <taxon>Scylla</taxon>
    </lineage>
</organism>
<dbReference type="InterPro" id="IPR036361">
    <property type="entry name" value="SAP_dom_sf"/>
</dbReference>
<dbReference type="Pfam" id="PF02037">
    <property type="entry name" value="SAP"/>
    <property type="match status" value="1"/>
</dbReference>
<feature type="domain" description="SAP" evidence="4">
    <location>
        <begin position="7"/>
        <end position="41"/>
    </location>
</feature>
<comment type="caution">
    <text evidence="5">The sequence shown here is derived from an EMBL/GenBank/DDBJ whole genome shotgun (WGS) entry which is preliminary data.</text>
</comment>
<dbReference type="Gene3D" id="1.10.720.30">
    <property type="entry name" value="SAP domain"/>
    <property type="match status" value="1"/>
</dbReference>
<dbReference type="Proteomes" id="UP001487740">
    <property type="component" value="Unassembled WGS sequence"/>
</dbReference>
<dbReference type="PROSITE" id="PS50800">
    <property type="entry name" value="SAP"/>
    <property type="match status" value="1"/>
</dbReference>
<dbReference type="AlphaFoldDB" id="A0AAW0T185"/>
<protein>
    <recommendedName>
        <fullName evidence="4">SAP domain-containing protein</fullName>
    </recommendedName>
</protein>
<evidence type="ECO:0000256" key="1">
    <source>
        <dbReference type="ARBA" id="ARBA00022553"/>
    </source>
</evidence>
<feature type="compositionally biased region" description="Basic and acidic residues" evidence="3">
    <location>
        <begin position="290"/>
        <end position="303"/>
    </location>
</feature>
<feature type="compositionally biased region" description="Basic residues" evidence="3">
    <location>
        <begin position="321"/>
        <end position="330"/>
    </location>
</feature>
<dbReference type="PANTHER" id="PTHR46551">
    <property type="entry name" value="SAP DOMAIN-CONTAINING RIBONUCLEOPROTEIN"/>
    <property type="match status" value="1"/>
</dbReference>
<dbReference type="GO" id="GO:0005634">
    <property type="term" value="C:nucleus"/>
    <property type="evidence" value="ECO:0007669"/>
    <property type="project" value="TreeGrafter"/>
</dbReference>
<dbReference type="InterPro" id="IPR052240">
    <property type="entry name" value="SAP_domain_ribonucleoprotein"/>
</dbReference>
<dbReference type="InterPro" id="IPR003034">
    <property type="entry name" value="SAP_dom"/>
</dbReference>
<proteinExistence type="inferred from homology"/>
<reference evidence="5 6" key="1">
    <citation type="submission" date="2023-03" db="EMBL/GenBank/DDBJ databases">
        <title>High-quality genome of Scylla paramamosain provides insights in environmental adaptation.</title>
        <authorList>
            <person name="Zhang L."/>
        </authorList>
    </citation>
    <scope>NUCLEOTIDE SEQUENCE [LARGE SCALE GENOMIC DNA]</scope>
    <source>
        <strain evidence="5">LZ_2023a</strain>
        <tissue evidence="5">Muscle</tissue>
    </source>
</reference>
<sequence>MEASATLAKMKVADLKKELKARGLSVVGNKNDLLERLQEAMECGGDQVEMEGGEAGEEDFDEEEILGEEDIDSELTPQEEEAALGGPTIRVKDTSALLEQPEKKKISLKRTQPPPTPPEEPTPQEETPAAGEEAGTLTAPPAKKIIKLDGIEAKQDPKARAERFGIPMTEEARKEARKARFGLATNGASEATKGVSLSEDEKKMARAARFGITSTTTTTTTTATAAAAATATKISMEGEKVEIDRLMKRAERFGEVTSPALLKASEEEKKKARMKRFGETEPVTAGGDTEEAKKDAAPDDAVAKRKARFGLVTASDEDEKKRKRAERFAI</sequence>
<dbReference type="EMBL" id="JARAKH010000043">
    <property type="protein sequence ID" value="KAK8379972.1"/>
    <property type="molecule type" value="Genomic_DNA"/>
</dbReference>
<dbReference type="SMART" id="SM00513">
    <property type="entry name" value="SAP"/>
    <property type="match status" value="1"/>
</dbReference>
<evidence type="ECO:0000259" key="4">
    <source>
        <dbReference type="PROSITE" id="PS50800"/>
    </source>
</evidence>
<evidence type="ECO:0000313" key="5">
    <source>
        <dbReference type="EMBL" id="KAK8379972.1"/>
    </source>
</evidence>
<dbReference type="GO" id="GO:0016973">
    <property type="term" value="P:poly(A)+ mRNA export from nucleus"/>
    <property type="evidence" value="ECO:0007669"/>
    <property type="project" value="TreeGrafter"/>
</dbReference>